<name>A0A559J7T4_9BACL</name>
<dbReference type="EC" id="2.3.2.13" evidence="3"/>
<keyword evidence="4" id="KW-1185">Reference proteome</keyword>
<evidence type="ECO:0000313" key="4">
    <source>
        <dbReference type="Proteomes" id="UP000316330"/>
    </source>
</evidence>
<dbReference type="NCBIfam" id="NF002869">
    <property type="entry name" value="PRK03187.1"/>
    <property type="match status" value="1"/>
</dbReference>
<evidence type="ECO:0000256" key="1">
    <source>
        <dbReference type="ARBA" id="ARBA00022679"/>
    </source>
</evidence>
<dbReference type="HAMAP" id="MF_00727">
    <property type="entry name" value="Tgl"/>
    <property type="match status" value="1"/>
</dbReference>
<dbReference type="EMBL" id="VNJJ01000019">
    <property type="protein sequence ID" value="TVX95950.1"/>
    <property type="molecule type" value="Genomic_DNA"/>
</dbReference>
<dbReference type="OrthoDB" id="1845399at2"/>
<sequence length="261" mass="29743">MIQISGMDIGSFDQSVLTELEREILLAKQQSPVVYSYDSPEALIFELRMRSRIVDAARSMNASGVSFATFDDDRANERYWSRTENGGFRQNPGVLASDAINDIFANGSLYSFECATAMVIILYKAVMESIGYDTFNAHFKNLLLYDWQYDSNLRLITVNDKNEAYPGDVLYFKNPDHDPDKPEWQGENAIMLGVDQYFGHGIGIRSQEEIIAALNKIRIPGSMTSAYLTDEVEHPDFEHLRKLERPITARIGMRSYLYRCS</sequence>
<dbReference type="GO" id="GO:0030435">
    <property type="term" value="P:sporulation resulting in formation of a cellular spore"/>
    <property type="evidence" value="ECO:0007669"/>
    <property type="project" value="UniProtKB-KW"/>
</dbReference>
<organism evidence="3 4">
    <name type="scientific">Cohnella terricola</name>
    <dbReference type="NCBI Taxonomy" id="1289167"/>
    <lineage>
        <taxon>Bacteria</taxon>
        <taxon>Bacillati</taxon>
        <taxon>Bacillota</taxon>
        <taxon>Bacilli</taxon>
        <taxon>Bacillales</taxon>
        <taxon>Paenibacillaceae</taxon>
        <taxon>Cohnella</taxon>
    </lineage>
</organism>
<evidence type="ECO:0000256" key="2">
    <source>
        <dbReference type="ARBA" id="ARBA00022969"/>
    </source>
</evidence>
<dbReference type="Pfam" id="PF20085">
    <property type="entry name" value="TGL"/>
    <property type="match status" value="1"/>
</dbReference>
<proteinExistence type="inferred from homology"/>
<dbReference type="InterPro" id="IPR020916">
    <property type="entry name" value="Gln_gamma-glutamylTfrase_bac"/>
</dbReference>
<dbReference type="Proteomes" id="UP000316330">
    <property type="component" value="Unassembled WGS sequence"/>
</dbReference>
<keyword evidence="3" id="KW-0012">Acyltransferase</keyword>
<comment type="caution">
    <text evidence="3">The sequence shown here is derived from an EMBL/GenBank/DDBJ whole genome shotgun (WGS) entry which is preliminary data.</text>
</comment>
<dbReference type="RefSeq" id="WP_144706674.1">
    <property type="nucleotide sequence ID" value="NZ_VNJJ01000019.1"/>
</dbReference>
<accession>A0A559J7T4</accession>
<protein>
    <submittedName>
        <fullName evidence="3">Protein-glutamine gamma-glutamyltransferase</fullName>
        <ecNumber evidence="3">2.3.2.13</ecNumber>
    </submittedName>
</protein>
<reference evidence="3 4" key="1">
    <citation type="submission" date="2019-07" db="EMBL/GenBank/DDBJ databases">
        <authorList>
            <person name="Kim J."/>
        </authorList>
    </citation>
    <scope>NUCLEOTIDE SEQUENCE [LARGE SCALE GENOMIC DNA]</scope>
    <source>
        <strain evidence="3 4">G13</strain>
    </source>
</reference>
<keyword evidence="2" id="KW-0749">Sporulation</keyword>
<dbReference type="GO" id="GO:0003810">
    <property type="term" value="F:protein-glutamine gamma-glutamyltransferase activity"/>
    <property type="evidence" value="ECO:0007669"/>
    <property type="project" value="UniProtKB-EC"/>
</dbReference>
<dbReference type="AlphaFoldDB" id="A0A559J7T4"/>
<gene>
    <name evidence="3" type="ORF">FPZ45_22280</name>
</gene>
<keyword evidence="1 3" id="KW-0808">Transferase</keyword>
<evidence type="ECO:0000313" key="3">
    <source>
        <dbReference type="EMBL" id="TVX95950.1"/>
    </source>
</evidence>